<evidence type="ECO:0000256" key="1">
    <source>
        <dbReference type="SAM" id="MobiDB-lite"/>
    </source>
</evidence>
<sequence>MAKANYMYLFISPPLLAPISLYIVNDLPSHNLKRAGPAQPSSLPHINRINRAPPRHYPSILDPPSQPHITTHHHTTPSHPTLPHHQHKYPPSPPTDPPDPSIHSSAQTPKSSPACIHPHCKSPTVDTACALHGFHRHTRHETSDKSQVDIAAGCGYRTALHCTALHYTSPSQSRHVSTTSHEHASCNDRTQPMRTHPSGSETFKNFSERRGERVPQKIAFAEVEWFTCPEHQNRA</sequence>
<feature type="compositionally biased region" description="Polar residues" evidence="1">
    <location>
        <begin position="187"/>
        <end position="205"/>
    </location>
</feature>
<feature type="compositionally biased region" description="Pro residues" evidence="1">
    <location>
        <begin position="90"/>
        <end position="100"/>
    </location>
</feature>
<feature type="region of interest" description="Disordered" evidence="1">
    <location>
        <begin position="183"/>
        <end position="210"/>
    </location>
</feature>
<proteinExistence type="predicted"/>
<gene>
    <name evidence="2" type="ORF">B0J11DRAFT_508477</name>
</gene>
<reference evidence="2" key="1">
    <citation type="journal article" date="2021" name="Nat. Commun.">
        <title>Genetic determinants of endophytism in the Arabidopsis root mycobiome.</title>
        <authorList>
            <person name="Mesny F."/>
            <person name="Miyauchi S."/>
            <person name="Thiergart T."/>
            <person name="Pickel B."/>
            <person name="Atanasova L."/>
            <person name="Karlsson M."/>
            <person name="Huettel B."/>
            <person name="Barry K.W."/>
            <person name="Haridas S."/>
            <person name="Chen C."/>
            <person name="Bauer D."/>
            <person name="Andreopoulos W."/>
            <person name="Pangilinan J."/>
            <person name="LaButti K."/>
            <person name="Riley R."/>
            <person name="Lipzen A."/>
            <person name="Clum A."/>
            <person name="Drula E."/>
            <person name="Henrissat B."/>
            <person name="Kohler A."/>
            <person name="Grigoriev I.V."/>
            <person name="Martin F.M."/>
            <person name="Hacquard S."/>
        </authorList>
    </citation>
    <scope>NUCLEOTIDE SEQUENCE</scope>
    <source>
        <strain evidence="2">MPI-CAGE-CH-0243</strain>
    </source>
</reference>
<protein>
    <submittedName>
        <fullName evidence="2">Uncharacterized protein</fullName>
    </submittedName>
</protein>
<dbReference type="Proteomes" id="UP000700596">
    <property type="component" value="Unassembled WGS sequence"/>
</dbReference>
<feature type="compositionally biased region" description="Polar residues" evidence="1">
    <location>
        <begin position="102"/>
        <end position="111"/>
    </location>
</feature>
<comment type="caution">
    <text evidence="2">The sequence shown here is derived from an EMBL/GenBank/DDBJ whole genome shotgun (WGS) entry which is preliminary data.</text>
</comment>
<name>A0A9P9IHN1_9PLEO</name>
<dbReference type="AlphaFoldDB" id="A0A9P9IHN1"/>
<keyword evidence="3" id="KW-1185">Reference proteome</keyword>
<evidence type="ECO:0000313" key="2">
    <source>
        <dbReference type="EMBL" id="KAH7119675.1"/>
    </source>
</evidence>
<evidence type="ECO:0000313" key="3">
    <source>
        <dbReference type="Proteomes" id="UP000700596"/>
    </source>
</evidence>
<organism evidence="2 3">
    <name type="scientific">Dendryphion nanum</name>
    <dbReference type="NCBI Taxonomy" id="256645"/>
    <lineage>
        <taxon>Eukaryota</taxon>
        <taxon>Fungi</taxon>
        <taxon>Dikarya</taxon>
        <taxon>Ascomycota</taxon>
        <taxon>Pezizomycotina</taxon>
        <taxon>Dothideomycetes</taxon>
        <taxon>Pleosporomycetidae</taxon>
        <taxon>Pleosporales</taxon>
        <taxon>Torulaceae</taxon>
        <taxon>Dendryphion</taxon>
    </lineage>
</organism>
<accession>A0A9P9IHN1</accession>
<dbReference type="EMBL" id="JAGMWT010000011">
    <property type="protein sequence ID" value="KAH7119675.1"/>
    <property type="molecule type" value="Genomic_DNA"/>
</dbReference>
<feature type="region of interest" description="Disordered" evidence="1">
    <location>
        <begin position="34"/>
        <end position="117"/>
    </location>
</feature>
<feature type="compositionally biased region" description="Basic residues" evidence="1">
    <location>
        <begin position="70"/>
        <end position="88"/>
    </location>
</feature>